<evidence type="ECO:0000313" key="7">
    <source>
        <dbReference type="EMBL" id="ELZ36555.1"/>
    </source>
</evidence>
<dbReference type="PANTHER" id="PTHR10846:SF8">
    <property type="entry name" value="INNER MEMBRANE PROTEIN YRBG"/>
    <property type="match status" value="1"/>
</dbReference>
<dbReference type="STRING" id="1227484.C471_14590"/>
<dbReference type="RefSeq" id="WP_004050204.1">
    <property type="nucleotide sequence ID" value="NZ_AOJE01000069.1"/>
</dbReference>
<dbReference type="GO" id="GO:0006874">
    <property type="term" value="P:intracellular calcium ion homeostasis"/>
    <property type="evidence" value="ECO:0007669"/>
    <property type="project" value="TreeGrafter"/>
</dbReference>
<evidence type="ECO:0000256" key="5">
    <source>
        <dbReference type="SAM" id="Phobius"/>
    </source>
</evidence>
<keyword evidence="2 5" id="KW-0812">Transmembrane</keyword>
<dbReference type="GO" id="GO:0008273">
    <property type="term" value="F:calcium, potassium:sodium antiporter activity"/>
    <property type="evidence" value="ECO:0007669"/>
    <property type="project" value="TreeGrafter"/>
</dbReference>
<name>M0DM68_9EURY</name>
<dbReference type="Pfam" id="PF01699">
    <property type="entry name" value="Na_Ca_ex"/>
    <property type="match status" value="2"/>
</dbReference>
<keyword evidence="4 5" id="KW-0472">Membrane</keyword>
<feature type="transmembrane region" description="Helical" evidence="5">
    <location>
        <begin position="263"/>
        <end position="283"/>
    </location>
</feature>
<dbReference type="AlphaFoldDB" id="M0DM68"/>
<comment type="subcellular location">
    <subcellularLocation>
        <location evidence="1">Membrane</location>
        <topology evidence="1">Multi-pass membrane protein</topology>
    </subcellularLocation>
</comment>
<feature type="transmembrane region" description="Helical" evidence="5">
    <location>
        <begin position="69"/>
        <end position="91"/>
    </location>
</feature>
<dbReference type="PANTHER" id="PTHR10846">
    <property type="entry name" value="SODIUM/POTASSIUM/CALCIUM EXCHANGER"/>
    <property type="match status" value="1"/>
</dbReference>
<dbReference type="EMBL" id="AOJE01000069">
    <property type="protein sequence ID" value="ELZ36555.1"/>
    <property type="molecule type" value="Genomic_DNA"/>
</dbReference>
<feature type="transmembrane region" description="Helical" evidence="5">
    <location>
        <begin position="103"/>
        <end position="123"/>
    </location>
</feature>
<comment type="caution">
    <text evidence="7">The sequence shown here is derived from an EMBL/GenBank/DDBJ whole genome shotgun (WGS) entry which is preliminary data.</text>
</comment>
<dbReference type="OrthoDB" id="142185at2157"/>
<feature type="transmembrane region" description="Helical" evidence="5">
    <location>
        <begin position="166"/>
        <end position="188"/>
    </location>
</feature>
<dbReference type="InterPro" id="IPR044880">
    <property type="entry name" value="NCX_ion-bd_dom_sf"/>
</dbReference>
<protein>
    <submittedName>
        <fullName evidence="7">K+dependent Na+ exchanger related-protein</fullName>
    </submittedName>
</protein>
<feature type="transmembrane region" description="Helical" evidence="5">
    <location>
        <begin position="129"/>
        <end position="146"/>
    </location>
</feature>
<dbReference type="PATRIC" id="fig|1227484.4.peg.2872"/>
<evidence type="ECO:0000256" key="4">
    <source>
        <dbReference type="ARBA" id="ARBA00023136"/>
    </source>
</evidence>
<evidence type="ECO:0000256" key="2">
    <source>
        <dbReference type="ARBA" id="ARBA00022692"/>
    </source>
</evidence>
<organism evidence="7 8">
    <name type="scientific">Halorubrum saccharovorum DSM 1137</name>
    <dbReference type="NCBI Taxonomy" id="1227484"/>
    <lineage>
        <taxon>Archaea</taxon>
        <taxon>Methanobacteriati</taxon>
        <taxon>Methanobacteriota</taxon>
        <taxon>Stenosarchaea group</taxon>
        <taxon>Halobacteria</taxon>
        <taxon>Halobacteriales</taxon>
        <taxon>Haloferacaceae</taxon>
        <taxon>Halorubrum</taxon>
    </lineage>
</organism>
<keyword evidence="8" id="KW-1185">Reference proteome</keyword>
<sequence length="305" mass="30907">MAWHLAGAVVGLALLIYGGERAVAAAVTIATAFGLPTLLVGGTLVAVGSSIPEITTAVYAGLYGAGDFVVGHIIGSVTSQITLGVGVVALLSPLRLERAKVRFYGAGVILAMSLLLIAIRSGTVTRVEGGGLVAAYLCFLGIRIRTDGHATLVERHADGDRSVRRAAAWIAVGFALVAAGGHLLVVHSTALAVSLGVPDYLLGLVTGLGTTLPEIAIAALAIRRDEADIAVGTLFGSNVTDPLFSLGAGAAVGGLAVDRVAPTVASTVYAIAVSIVVVALFYLNGEINRRAAVGCIAMYVPTFLL</sequence>
<dbReference type="Proteomes" id="UP000011514">
    <property type="component" value="Unassembled WGS sequence"/>
</dbReference>
<evidence type="ECO:0000259" key="6">
    <source>
        <dbReference type="Pfam" id="PF01699"/>
    </source>
</evidence>
<proteinExistence type="predicted"/>
<feature type="domain" description="Sodium/calcium exchanger membrane region" evidence="6">
    <location>
        <begin position="167"/>
        <end position="300"/>
    </location>
</feature>
<feature type="transmembrane region" description="Helical" evidence="5">
    <location>
        <begin position="234"/>
        <end position="257"/>
    </location>
</feature>
<dbReference type="Gene3D" id="1.20.1420.30">
    <property type="entry name" value="NCX, central ion-binding region"/>
    <property type="match status" value="1"/>
</dbReference>
<gene>
    <name evidence="7" type="ORF">C471_14590</name>
</gene>
<dbReference type="GO" id="GO:0005886">
    <property type="term" value="C:plasma membrane"/>
    <property type="evidence" value="ECO:0007669"/>
    <property type="project" value="TreeGrafter"/>
</dbReference>
<accession>M0DM68</accession>
<dbReference type="InterPro" id="IPR004837">
    <property type="entry name" value="NaCa_Exmemb"/>
</dbReference>
<reference evidence="7 8" key="1">
    <citation type="journal article" date="2014" name="PLoS Genet.">
        <title>Phylogenetically driven sequencing of extremely halophilic archaea reveals strategies for static and dynamic osmo-response.</title>
        <authorList>
            <person name="Becker E.A."/>
            <person name="Seitzer P.M."/>
            <person name="Tritt A."/>
            <person name="Larsen D."/>
            <person name="Krusor M."/>
            <person name="Yao A.I."/>
            <person name="Wu D."/>
            <person name="Madern D."/>
            <person name="Eisen J.A."/>
            <person name="Darling A.E."/>
            <person name="Facciotti M.T."/>
        </authorList>
    </citation>
    <scope>NUCLEOTIDE SEQUENCE [LARGE SCALE GENOMIC DNA]</scope>
    <source>
        <strain evidence="7 8">DSM 1137</strain>
    </source>
</reference>
<evidence type="ECO:0000313" key="8">
    <source>
        <dbReference type="Proteomes" id="UP000011514"/>
    </source>
</evidence>
<evidence type="ECO:0000256" key="1">
    <source>
        <dbReference type="ARBA" id="ARBA00004141"/>
    </source>
</evidence>
<evidence type="ECO:0000256" key="3">
    <source>
        <dbReference type="ARBA" id="ARBA00022989"/>
    </source>
</evidence>
<dbReference type="GO" id="GO:0005262">
    <property type="term" value="F:calcium channel activity"/>
    <property type="evidence" value="ECO:0007669"/>
    <property type="project" value="TreeGrafter"/>
</dbReference>
<dbReference type="eggNOG" id="arCOG02881">
    <property type="taxonomic scope" value="Archaea"/>
</dbReference>
<dbReference type="InterPro" id="IPR004481">
    <property type="entry name" value="K/Na/Ca-exchanger"/>
</dbReference>
<feature type="transmembrane region" description="Helical" evidence="5">
    <location>
        <begin position="200"/>
        <end position="222"/>
    </location>
</feature>
<keyword evidence="3 5" id="KW-1133">Transmembrane helix</keyword>
<feature type="domain" description="Sodium/calcium exchanger membrane region" evidence="6">
    <location>
        <begin position="4"/>
        <end position="144"/>
    </location>
</feature>